<comment type="similarity">
    <text evidence="1">Belongs to the metallo-dependent hydrolases superfamily. NagA family.</text>
</comment>
<dbReference type="InterPro" id="IPR032466">
    <property type="entry name" value="Metal_Hydrolase"/>
</dbReference>
<dbReference type="eggNOG" id="COG1820">
    <property type="taxonomic scope" value="Bacteria"/>
</dbReference>
<dbReference type="KEGG" id="pbs:Plabr_3367"/>
<dbReference type="Gene3D" id="3.20.20.140">
    <property type="entry name" value="Metal-dependent hydrolases"/>
    <property type="match status" value="1"/>
</dbReference>
<dbReference type="Proteomes" id="UP000006860">
    <property type="component" value="Chromosome"/>
</dbReference>
<dbReference type="SUPFAM" id="SSF51556">
    <property type="entry name" value="Metallo-dependent hydrolases"/>
    <property type="match status" value="1"/>
</dbReference>
<organism evidence="3 4">
    <name type="scientific">Rubinisphaera brasiliensis (strain ATCC 49424 / DSM 5305 / JCM 21570 / IAM 15109 / NBRC 103401 / IFAM 1448)</name>
    <name type="common">Planctomyces brasiliensis</name>
    <dbReference type="NCBI Taxonomy" id="756272"/>
    <lineage>
        <taxon>Bacteria</taxon>
        <taxon>Pseudomonadati</taxon>
        <taxon>Planctomycetota</taxon>
        <taxon>Planctomycetia</taxon>
        <taxon>Planctomycetales</taxon>
        <taxon>Planctomycetaceae</taxon>
        <taxon>Rubinisphaera</taxon>
    </lineage>
</organism>
<reference evidence="4" key="1">
    <citation type="submission" date="2011-02" db="EMBL/GenBank/DDBJ databases">
        <title>The complete genome of Planctomyces brasiliensis DSM 5305.</title>
        <authorList>
            <person name="Lucas S."/>
            <person name="Copeland A."/>
            <person name="Lapidus A."/>
            <person name="Bruce D."/>
            <person name="Goodwin L."/>
            <person name="Pitluck S."/>
            <person name="Kyrpides N."/>
            <person name="Mavromatis K."/>
            <person name="Pagani I."/>
            <person name="Ivanova N."/>
            <person name="Ovchinnikova G."/>
            <person name="Lu M."/>
            <person name="Detter J.C."/>
            <person name="Han C."/>
            <person name="Land M."/>
            <person name="Hauser L."/>
            <person name="Markowitz V."/>
            <person name="Cheng J.-F."/>
            <person name="Hugenholtz P."/>
            <person name="Woyke T."/>
            <person name="Wu D."/>
            <person name="Tindall B."/>
            <person name="Pomrenke H.G."/>
            <person name="Brambilla E."/>
            <person name="Klenk H.-P."/>
            <person name="Eisen J.A."/>
        </authorList>
    </citation>
    <scope>NUCLEOTIDE SEQUENCE [LARGE SCALE GENOMIC DNA]</scope>
    <source>
        <strain evidence="4">ATCC 49424 / DSM 5305 / JCM 21570 / NBRC 103401 / IFAM 1448</strain>
    </source>
</reference>
<dbReference type="GO" id="GO:0006046">
    <property type="term" value="P:N-acetylglucosamine catabolic process"/>
    <property type="evidence" value="ECO:0007669"/>
    <property type="project" value="TreeGrafter"/>
</dbReference>
<evidence type="ECO:0000313" key="3">
    <source>
        <dbReference type="EMBL" id="ADY60964.1"/>
    </source>
</evidence>
<dbReference type="STRING" id="756272.Plabr_3367"/>
<name>F0SL81_RUBBR</name>
<dbReference type="PANTHER" id="PTHR11113:SF14">
    <property type="entry name" value="N-ACETYLGLUCOSAMINE-6-PHOSPHATE DEACETYLASE"/>
    <property type="match status" value="1"/>
</dbReference>
<evidence type="ECO:0000256" key="1">
    <source>
        <dbReference type="ARBA" id="ARBA00010716"/>
    </source>
</evidence>
<evidence type="ECO:0000256" key="2">
    <source>
        <dbReference type="ARBA" id="ARBA00022801"/>
    </source>
</evidence>
<keyword evidence="4" id="KW-1185">Reference proteome</keyword>
<gene>
    <name evidence="3" type="ordered locus">Plabr_3367</name>
</gene>
<dbReference type="GO" id="GO:0008448">
    <property type="term" value="F:N-acetylglucosamine-6-phosphate deacetylase activity"/>
    <property type="evidence" value="ECO:0007669"/>
    <property type="project" value="UniProtKB-EC"/>
</dbReference>
<protein>
    <submittedName>
        <fullName evidence="3">N-acetylglucosamine 6-phosphate deacetylase</fullName>
        <ecNumber evidence="3">3.5.1.25</ecNumber>
    </submittedName>
</protein>
<evidence type="ECO:0000313" key="4">
    <source>
        <dbReference type="Proteomes" id="UP000006860"/>
    </source>
</evidence>
<dbReference type="EC" id="3.5.1.25" evidence="3"/>
<sequence length="322" mass="34351">MTSPHFFDLQINGYAGIDFNQPLSPEEWHNACSALQRDGVDGVLPTFITDSISAMSASIRSLVTAYRSDSLVRSIVAGVHIEGPFISPISGYIGAHPAEHARAANWDDMSALIDAADGLTKLVTLAPEQDPQQTVTRKLVASGIRVAAGHTNASLDELGGCIDAGLSLFTHLGNGCPQCMHRHDNIVQRALSRRDALHYSVIADGAHIPFFALDNYLRLAGIDRVIVVSDAISAAGCGPGTFQLGGQMVNVGEDGVPRAEDDSHFIGSASTMQQMADNIARELQLTEKEIYWLTSEAPRAYLDASCVSPVESNNVVVPNAPC</sequence>
<accession>F0SL81</accession>
<dbReference type="RefSeq" id="WP_013629684.1">
    <property type="nucleotide sequence ID" value="NC_015174.1"/>
</dbReference>
<proteinExistence type="inferred from homology"/>
<dbReference type="EMBL" id="CP002546">
    <property type="protein sequence ID" value="ADY60964.1"/>
    <property type="molecule type" value="Genomic_DNA"/>
</dbReference>
<dbReference type="HOGENOM" id="CLU_032482_2_0_0"/>
<dbReference type="AlphaFoldDB" id="F0SL81"/>
<keyword evidence="2 3" id="KW-0378">Hydrolase</keyword>
<dbReference type="PANTHER" id="PTHR11113">
    <property type="entry name" value="N-ACETYLGLUCOSAMINE-6-PHOSPHATE DEACETYLASE"/>
    <property type="match status" value="1"/>
</dbReference>